<feature type="domain" description="AB hydrolase-1" evidence="2">
    <location>
        <begin position="163"/>
        <end position="414"/>
    </location>
</feature>
<proteinExistence type="predicted"/>
<dbReference type="KEGG" id="dtm:BJL86_0902"/>
<evidence type="ECO:0000259" key="2">
    <source>
        <dbReference type="Pfam" id="PF12697"/>
    </source>
</evidence>
<dbReference type="PANTHER" id="PTHR43798">
    <property type="entry name" value="MONOACYLGLYCEROL LIPASE"/>
    <property type="match status" value="1"/>
</dbReference>
<dbReference type="Gene3D" id="3.40.50.1820">
    <property type="entry name" value="alpha/beta hydrolase"/>
    <property type="match status" value="1"/>
</dbReference>
<name>A0A173LHF6_9ACTN</name>
<feature type="region of interest" description="Disordered" evidence="1">
    <location>
        <begin position="34"/>
        <end position="70"/>
    </location>
</feature>
<dbReference type="GO" id="GO:0016020">
    <property type="term" value="C:membrane"/>
    <property type="evidence" value="ECO:0007669"/>
    <property type="project" value="TreeGrafter"/>
</dbReference>
<gene>
    <name evidence="3" type="ORF">BJL86_0902</name>
</gene>
<dbReference type="OrthoDB" id="5422338at2"/>
<sequence length="462" mass="49908">MVRMDAPRQARAAMDDTGTENVGCRRFFSRGLKAAREEDRGSRPVDPDSDTLWGTVRGKMPSLPRMPVPRALRPHLPRTEVDRAEADSDFHPPMSSGVVAGVSALLVSAASQLPDLLPLRSYDAHEGEPVWDIGSDRGEIVAASDGNPLAVREVGPVDAELTVVFVHGFTLSMDSFHFQSTGLKEKYGSDIRMVFYDQRGHGLSGRADSRTYTITQLAEDLHNVIGSVARTGPIVLVGHSMGGMTVLKFAEMYPDLVRDRLVGVSLLATAADKLPEAGLPAILDNPLITSVAWSAEKTPGVYHSGRRALGMVIEPLIKAGAFGNPTMVGKTVVEFTNDLIGSADVEVMAGFVEALVTLDAKGAYPILEDVSVSILCGDADLMTPVNRSIEMSRDMPGARFVVVPGCGHMVQLEAIEITNDEIAYVIDGAFDSIGIERERVSSVWTRTENGTDTIHDVRRTER</sequence>
<feature type="compositionally biased region" description="Basic and acidic residues" evidence="1">
    <location>
        <begin position="34"/>
        <end position="46"/>
    </location>
</feature>
<dbReference type="InterPro" id="IPR029058">
    <property type="entry name" value="AB_hydrolase_fold"/>
</dbReference>
<dbReference type="SUPFAM" id="SSF53474">
    <property type="entry name" value="alpha/beta-Hydrolases"/>
    <property type="match status" value="1"/>
</dbReference>
<dbReference type="AlphaFoldDB" id="A0A173LHF6"/>
<dbReference type="EMBL" id="CP015961">
    <property type="protein sequence ID" value="ANI91695.1"/>
    <property type="molecule type" value="Genomic_DNA"/>
</dbReference>
<evidence type="ECO:0000313" key="3">
    <source>
        <dbReference type="EMBL" id="ANI91695.1"/>
    </source>
</evidence>
<protein>
    <submittedName>
        <fullName evidence="3">Putative esterase YtxM</fullName>
    </submittedName>
</protein>
<evidence type="ECO:0000256" key="1">
    <source>
        <dbReference type="SAM" id="MobiDB-lite"/>
    </source>
</evidence>
<dbReference type="Proteomes" id="UP000186104">
    <property type="component" value="Chromosome"/>
</dbReference>
<accession>A0A173LHF6</accession>
<dbReference type="PANTHER" id="PTHR43798:SF33">
    <property type="entry name" value="HYDROLASE, PUTATIVE (AFU_ORTHOLOGUE AFUA_2G14860)-RELATED"/>
    <property type="match status" value="1"/>
</dbReference>
<dbReference type="Pfam" id="PF12697">
    <property type="entry name" value="Abhydrolase_6"/>
    <property type="match status" value="1"/>
</dbReference>
<organism evidence="3 4">
    <name type="scientific">Dietzia timorensis</name>
    <dbReference type="NCBI Taxonomy" id="499555"/>
    <lineage>
        <taxon>Bacteria</taxon>
        <taxon>Bacillati</taxon>
        <taxon>Actinomycetota</taxon>
        <taxon>Actinomycetes</taxon>
        <taxon>Mycobacteriales</taxon>
        <taxon>Dietziaceae</taxon>
        <taxon>Dietzia</taxon>
    </lineage>
</organism>
<feature type="region of interest" description="Disordered" evidence="1">
    <location>
        <begin position="1"/>
        <end position="20"/>
    </location>
</feature>
<evidence type="ECO:0000313" key="4">
    <source>
        <dbReference type="Proteomes" id="UP000186104"/>
    </source>
</evidence>
<dbReference type="GO" id="GO:0003824">
    <property type="term" value="F:catalytic activity"/>
    <property type="evidence" value="ECO:0007669"/>
    <property type="project" value="UniProtKB-ARBA"/>
</dbReference>
<keyword evidence="4" id="KW-1185">Reference proteome</keyword>
<dbReference type="STRING" id="499555.BJL86_0902"/>
<dbReference type="InterPro" id="IPR000073">
    <property type="entry name" value="AB_hydrolase_1"/>
</dbReference>
<dbReference type="InterPro" id="IPR050266">
    <property type="entry name" value="AB_hydrolase_sf"/>
</dbReference>
<reference evidence="3 4" key="1">
    <citation type="submission" date="2016-06" db="EMBL/GenBank/DDBJ databases">
        <title>Complete genome sequence of a saline-alkali tolerant type strain Dietzia timorensis ID05-A0528T.</title>
        <authorList>
            <person name="Wu X."/>
        </authorList>
    </citation>
    <scope>NUCLEOTIDE SEQUENCE [LARGE SCALE GENOMIC DNA]</scope>
    <source>
        <strain evidence="3 4">ID05-A0528</strain>
    </source>
</reference>